<dbReference type="OrthoDB" id="21094at2"/>
<evidence type="ECO:0000256" key="1">
    <source>
        <dbReference type="ARBA" id="ARBA00004651"/>
    </source>
</evidence>
<protein>
    <recommendedName>
        <fullName evidence="7">UPF0056 membrane protein</fullName>
    </recommendedName>
</protein>
<feature type="transmembrane region" description="Helical" evidence="7">
    <location>
        <begin position="134"/>
        <end position="155"/>
    </location>
</feature>
<dbReference type="Proteomes" id="UP000238823">
    <property type="component" value="Unassembled WGS sequence"/>
</dbReference>
<comment type="caution">
    <text evidence="8">The sequence shown here is derived from an EMBL/GenBank/DDBJ whole genome shotgun (WGS) entry which is preliminary data.</text>
</comment>
<organism evidence="8 9">
    <name type="scientific">Enhygromyxa salina</name>
    <dbReference type="NCBI Taxonomy" id="215803"/>
    <lineage>
        <taxon>Bacteria</taxon>
        <taxon>Pseudomonadati</taxon>
        <taxon>Myxococcota</taxon>
        <taxon>Polyangia</taxon>
        <taxon>Nannocystales</taxon>
        <taxon>Nannocystaceae</taxon>
        <taxon>Enhygromyxa</taxon>
    </lineage>
</organism>
<feature type="transmembrane region" description="Helical" evidence="7">
    <location>
        <begin position="203"/>
        <end position="224"/>
    </location>
</feature>
<keyword evidence="4 7" id="KW-0812">Transmembrane</keyword>
<evidence type="ECO:0000256" key="7">
    <source>
        <dbReference type="RuleBase" id="RU362048"/>
    </source>
</evidence>
<evidence type="ECO:0000313" key="9">
    <source>
        <dbReference type="Proteomes" id="UP000238823"/>
    </source>
</evidence>
<gene>
    <name evidence="8" type="ORF">ENSA7_10100</name>
</gene>
<evidence type="ECO:0000256" key="6">
    <source>
        <dbReference type="ARBA" id="ARBA00023136"/>
    </source>
</evidence>
<comment type="subcellular location">
    <subcellularLocation>
        <location evidence="1 7">Cell membrane</location>
        <topology evidence="1 7">Multi-pass membrane protein</topology>
    </subcellularLocation>
</comment>
<feature type="transmembrane region" description="Helical" evidence="7">
    <location>
        <begin position="37"/>
        <end position="56"/>
    </location>
</feature>
<sequence length="234" mass="25090">MGLGSQLGRRPRVEDRQLRRHGGCVAFELDPFMKSTMLLVVLLNPFLMSIYLLDMIQTLDDRTFNQILTRGSLIATGVFCVFAAGGDAIFQDVLQVRFASFLVFGGILFLLIGVRFAQDGPEALTQLRGAPGHLAGAIAMPFMVGPGTVSASILAGARLPVVWALVSIVAAMSVTVGGLVVLKAIHTRVQQRNVELVDRYVDVIGRASALLIGTIAIDMVLSGLELWARDALGV</sequence>
<evidence type="ECO:0000256" key="3">
    <source>
        <dbReference type="ARBA" id="ARBA00022475"/>
    </source>
</evidence>
<feature type="transmembrane region" description="Helical" evidence="7">
    <location>
        <begin position="161"/>
        <end position="182"/>
    </location>
</feature>
<dbReference type="EMBL" id="PVNL01000029">
    <property type="protein sequence ID" value="PRQ09318.1"/>
    <property type="molecule type" value="Genomic_DNA"/>
</dbReference>
<dbReference type="PANTHER" id="PTHR33508:SF10">
    <property type="entry name" value="UPF0056 INNER MEMBRANE PROTEIN YHGN"/>
    <property type="match status" value="1"/>
</dbReference>
<dbReference type="Pfam" id="PF01914">
    <property type="entry name" value="MarC"/>
    <property type="match status" value="1"/>
</dbReference>
<proteinExistence type="inferred from homology"/>
<reference evidence="8 9" key="1">
    <citation type="submission" date="2018-03" db="EMBL/GenBank/DDBJ databases">
        <title>Draft Genome Sequences of the Obligatory Marine Myxobacteria Enhygromyxa salina SWB007.</title>
        <authorList>
            <person name="Poehlein A."/>
            <person name="Moghaddam J.A."/>
            <person name="Harms H."/>
            <person name="Alanjari M."/>
            <person name="Koenig G.M."/>
            <person name="Daniel R."/>
            <person name="Schaeberle T.F."/>
        </authorList>
    </citation>
    <scope>NUCLEOTIDE SEQUENCE [LARGE SCALE GENOMIC DNA]</scope>
    <source>
        <strain evidence="8 9">SWB007</strain>
    </source>
</reference>
<dbReference type="InterPro" id="IPR002771">
    <property type="entry name" value="Multi_antbiot-R_MarC"/>
</dbReference>
<dbReference type="AlphaFoldDB" id="A0A2S9YW39"/>
<accession>A0A2S9YW39</accession>
<evidence type="ECO:0000256" key="5">
    <source>
        <dbReference type="ARBA" id="ARBA00022989"/>
    </source>
</evidence>
<name>A0A2S9YW39_9BACT</name>
<evidence type="ECO:0000256" key="2">
    <source>
        <dbReference type="ARBA" id="ARBA00009784"/>
    </source>
</evidence>
<dbReference type="PANTHER" id="PTHR33508">
    <property type="entry name" value="UPF0056 MEMBRANE PROTEIN YHCE"/>
    <property type="match status" value="1"/>
</dbReference>
<feature type="transmembrane region" description="Helical" evidence="7">
    <location>
        <begin position="96"/>
        <end position="114"/>
    </location>
</feature>
<keyword evidence="5 7" id="KW-1133">Transmembrane helix</keyword>
<evidence type="ECO:0000313" key="8">
    <source>
        <dbReference type="EMBL" id="PRQ09318.1"/>
    </source>
</evidence>
<comment type="similarity">
    <text evidence="2 7">Belongs to the UPF0056 (MarC) family.</text>
</comment>
<keyword evidence="3" id="KW-1003">Cell membrane</keyword>
<feature type="transmembrane region" description="Helical" evidence="7">
    <location>
        <begin position="68"/>
        <end position="90"/>
    </location>
</feature>
<keyword evidence="6 7" id="KW-0472">Membrane</keyword>
<evidence type="ECO:0000256" key="4">
    <source>
        <dbReference type="ARBA" id="ARBA00022692"/>
    </source>
</evidence>
<dbReference type="GO" id="GO:0005886">
    <property type="term" value="C:plasma membrane"/>
    <property type="evidence" value="ECO:0007669"/>
    <property type="project" value="UniProtKB-SubCell"/>
</dbReference>